<name>A0A183LV41_9TREM</name>
<gene>
    <name evidence="2" type="ORF">SMRZ_LOCUS7666</name>
</gene>
<protein>
    <submittedName>
        <fullName evidence="2">Uncharacterized protein</fullName>
    </submittedName>
</protein>
<organism evidence="2 3">
    <name type="scientific">Schistosoma margrebowiei</name>
    <dbReference type="NCBI Taxonomy" id="48269"/>
    <lineage>
        <taxon>Eukaryota</taxon>
        <taxon>Metazoa</taxon>
        <taxon>Spiralia</taxon>
        <taxon>Lophotrochozoa</taxon>
        <taxon>Platyhelminthes</taxon>
        <taxon>Trematoda</taxon>
        <taxon>Digenea</taxon>
        <taxon>Strigeidida</taxon>
        <taxon>Schistosomatoidea</taxon>
        <taxon>Schistosomatidae</taxon>
        <taxon>Schistosoma</taxon>
    </lineage>
</organism>
<dbReference type="EMBL" id="UZAI01003147">
    <property type="protein sequence ID" value="VDO77527.1"/>
    <property type="molecule type" value="Genomic_DNA"/>
</dbReference>
<feature type="compositionally biased region" description="Acidic residues" evidence="1">
    <location>
        <begin position="65"/>
        <end position="74"/>
    </location>
</feature>
<dbReference type="AlphaFoldDB" id="A0A183LV41"/>
<accession>A0A183LV41</accession>
<proteinExistence type="predicted"/>
<sequence length="86" mass="9796">MRTARNQLEDLNFADDLALLYHTHQQMQMKITSVAAASASLDLNIHKGKSKIHKYNTENTNPITFDEETPEDVESFNYPGSIIDEQ</sequence>
<keyword evidence="3" id="KW-1185">Reference proteome</keyword>
<evidence type="ECO:0000256" key="1">
    <source>
        <dbReference type="SAM" id="MobiDB-lite"/>
    </source>
</evidence>
<evidence type="ECO:0000313" key="2">
    <source>
        <dbReference type="EMBL" id="VDO77527.1"/>
    </source>
</evidence>
<reference evidence="2 3" key="1">
    <citation type="submission" date="2018-11" db="EMBL/GenBank/DDBJ databases">
        <authorList>
            <consortium name="Pathogen Informatics"/>
        </authorList>
    </citation>
    <scope>NUCLEOTIDE SEQUENCE [LARGE SCALE GENOMIC DNA]</scope>
    <source>
        <strain evidence="2 3">Zambia</strain>
    </source>
</reference>
<evidence type="ECO:0000313" key="3">
    <source>
        <dbReference type="Proteomes" id="UP000277204"/>
    </source>
</evidence>
<feature type="region of interest" description="Disordered" evidence="1">
    <location>
        <begin position="56"/>
        <end position="86"/>
    </location>
</feature>
<dbReference type="Proteomes" id="UP000277204">
    <property type="component" value="Unassembled WGS sequence"/>
</dbReference>